<dbReference type="Gene3D" id="1.10.287.1080">
    <property type="entry name" value="MazG-like"/>
    <property type="match status" value="1"/>
</dbReference>
<dbReference type="AlphaFoldDB" id="A0A1G2EJ54"/>
<dbReference type="SUPFAM" id="SSF101386">
    <property type="entry name" value="all-alpha NTP pyrophosphatases"/>
    <property type="match status" value="1"/>
</dbReference>
<dbReference type="EMBL" id="MHMJ01000026">
    <property type="protein sequence ID" value="OGZ25380.1"/>
    <property type="molecule type" value="Genomic_DNA"/>
</dbReference>
<accession>A0A1G2EJ54</accession>
<reference evidence="1 2" key="1">
    <citation type="journal article" date="2016" name="Nat. Commun.">
        <title>Thousands of microbial genomes shed light on interconnected biogeochemical processes in an aquifer system.</title>
        <authorList>
            <person name="Anantharaman K."/>
            <person name="Brown C.T."/>
            <person name="Hug L.A."/>
            <person name="Sharon I."/>
            <person name="Castelle C.J."/>
            <person name="Probst A.J."/>
            <person name="Thomas B.C."/>
            <person name="Singh A."/>
            <person name="Wilkins M.J."/>
            <person name="Karaoz U."/>
            <person name="Brodie E.L."/>
            <person name="Williams K.H."/>
            <person name="Hubbard S.S."/>
            <person name="Banfield J.F."/>
        </authorList>
    </citation>
    <scope>NUCLEOTIDE SEQUENCE [LARGE SCALE GENOMIC DNA]</scope>
</reference>
<name>A0A1G2EJ54_9BACT</name>
<proteinExistence type="predicted"/>
<evidence type="ECO:0000313" key="1">
    <source>
        <dbReference type="EMBL" id="OGZ25380.1"/>
    </source>
</evidence>
<gene>
    <name evidence="1" type="ORF">A2W71_01480</name>
</gene>
<protein>
    <submittedName>
        <fullName evidence="1">Uncharacterized protein</fullName>
    </submittedName>
</protein>
<dbReference type="Proteomes" id="UP000176216">
    <property type="component" value="Unassembled WGS sequence"/>
</dbReference>
<sequence>MEFKKIIERAKEIRKINIGLTQNEGSKTWGLAERTQGFVGDVGDLVKLVMAKNGYRKYEDINKRLAHELADCLWSVIIIADEAGIELEEAFIKTMEEIELKKK</sequence>
<evidence type="ECO:0000313" key="2">
    <source>
        <dbReference type="Proteomes" id="UP000176216"/>
    </source>
</evidence>
<comment type="caution">
    <text evidence="1">The sequence shown here is derived from an EMBL/GenBank/DDBJ whole genome shotgun (WGS) entry which is preliminary data.</text>
</comment>
<organism evidence="1 2">
    <name type="scientific">Candidatus Nealsonbacteria bacterium RIFCSPLOWO2_02_39_8</name>
    <dbReference type="NCBI Taxonomy" id="1801674"/>
    <lineage>
        <taxon>Bacteria</taxon>
        <taxon>Candidatus Nealsoniibacteriota</taxon>
    </lineage>
</organism>